<keyword evidence="2" id="KW-0808">Transferase</keyword>
<proteinExistence type="predicted"/>
<evidence type="ECO:0000256" key="1">
    <source>
        <dbReference type="ARBA" id="ARBA00022527"/>
    </source>
</evidence>
<feature type="compositionally biased region" description="Low complexity" evidence="6">
    <location>
        <begin position="346"/>
        <end position="357"/>
    </location>
</feature>
<feature type="region of interest" description="Disordered" evidence="6">
    <location>
        <begin position="330"/>
        <end position="357"/>
    </location>
</feature>
<organism evidence="8 9">
    <name type="scientific">Volvox africanus</name>
    <dbReference type="NCBI Taxonomy" id="51714"/>
    <lineage>
        <taxon>Eukaryota</taxon>
        <taxon>Viridiplantae</taxon>
        <taxon>Chlorophyta</taxon>
        <taxon>core chlorophytes</taxon>
        <taxon>Chlorophyceae</taxon>
        <taxon>CS clade</taxon>
        <taxon>Chlamydomonadales</taxon>
        <taxon>Volvocaceae</taxon>
        <taxon>Volvox</taxon>
    </lineage>
</organism>
<dbReference type="PANTHER" id="PTHR24058:SF17">
    <property type="entry name" value="HOMEODOMAIN INTERACTING PROTEIN KINASE, ISOFORM D"/>
    <property type="match status" value="1"/>
</dbReference>
<sequence length="801" mass="85479">MATGQVKPANVSGGLHATPALPGGYVLQQLLARTHFSSVWIASASGLTHGCSEPLTSVEYGSGPPKFDPADSGRSGPVHAFTTASDGVDANVVVVKAVDASRPTHAAVAANEAAALRHLCAVSAVASATAAPAARSSNETSSSCSYSGGGGESIGNASVRSGTQPVATAEWRPFVKLLGTFTMDALPGAAAAVYHNTVADRGGQFSEISLPASSSTGMAKPAAHTAQRPGEQRWRCMVLERLGPTAADFLNARLKLQQQQQDRALGEQRRREQMLLRRRETKDLTSDAVHRCGGLGPREVKIFVAQALAALDLMHRSARLVHCDVKPDNFALRPPSQLEANSQRPSRSSKACCDSSSSCVHDSAHAQNWERRQHDNPLSDSLRIHDIWRDDDQREAERGVETSSRTTQDAEGAARWVQPYKPPPEQPGGAGTQRRVLSNQQPYQGQGERQQPEGCSRWQNRSAGGRWALLDFGSACSLEPEGQRVADGPAGPGSRGHVRPCAALRCVGTDTDSSDDGKGGRAFVNAWYDTPSYTAPELTLGLSPSPASDMWSLGCTVYELATGAKLLPLPPRLLQPPPVSAASRSTKACGVGTSSPSSAFSPDAAEVHLALVTQLLGRPPRGLLQRALRAGWYFDVPRRRLLLEDEFEMPPARSLAQRLPTLMDRQPTAAERLGGSRAIRTEASRGWRLPLPAERRERDEVGVNGGSGIAGSFTWASRCHGWAAAGIRGREVEGFGMGGDGFGFTLLPAGEHQVTGGNLSSGCDEWDEAEWAGLLSFLTPLLQWDPWDRPAAHVAGRHPWL</sequence>
<evidence type="ECO:0000256" key="6">
    <source>
        <dbReference type="SAM" id="MobiDB-lite"/>
    </source>
</evidence>
<keyword evidence="3" id="KW-0547">Nucleotide-binding</keyword>
<keyword evidence="9" id="KW-1185">Reference proteome</keyword>
<name>A0ABQ5SEL9_9CHLO</name>
<keyword evidence="4" id="KW-0418">Kinase</keyword>
<dbReference type="Proteomes" id="UP001165090">
    <property type="component" value="Unassembled WGS sequence"/>
</dbReference>
<keyword evidence="5" id="KW-0067">ATP-binding</keyword>
<dbReference type="InterPro" id="IPR011009">
    <property type="entry name" value="Kinase-like_dom_sf"/>
</dbReference>
<keyword evidence="1" id="KW-0723">Serine/threonine-protein kinase</keyword>
<protein>
    <recommendedName>
        <fullName evidence="7">Protein kinase domain-containing protein</fullName>
    </recommendedName>
</protein>
<evidence type="ECO:0000259" key="7">
    <source>
        <dbReference type="PROSITE" id="PS50011"/>
    </source>
</evidence>
<feature type="compositionally biased region" description="Low complexity" evidence="6">
    <location>
        <begin position="131"/>
        <end position="146"/>
    </location>
</feature>
<evidence type="ECO:0000256" key="4">
    <source>
        <dbReference type="ARBA" id="ARBA00022777"/>
    </source>
</evidence>
<feature type="region of interest" description="Disordered" evidence="6">
    <location>
        <begin position="392"/>
        <end position="433"/>
    </location>
</feature>
<feature type="region of interest" description="Disordered" evidence="6">
    <location>
        <begin position="577"/>
        <end position="597"/>
    </location>
</feature>
<dbReference type="PROSITE" id="PS50011">
    <property type="entry name" value="PROTEIN_KINASE_DOM"/>
    <property type="match status" value="1"/>
</dbReference>
<evidence type="ECO:0000256" key="3">
    <source>
        <dbReference type="ARBA" id="ARBA00022741"/>
    </source>
</evidence>
<dbReference type="EMBL" id="BSDZ01000079">
    <property type="protein sequence ID" value="GLI68109.1"/>
    <property type="molecule type" value="Genomic_DNA"/>
</dbReference>
<evidence type="ECO:0000313" key="9">
    <source>
        <dbReference type="Proteomes" id="UP001165090"/>
    </source>
</evidence>
<feature type="region of interest" description="Disordered" evidence="6">
    <location>
        <begin position="131"/>
        <end position="159"/>
    </location>
</feature>
<dbReference type="Gene3D" id="1.10.510.10">
    <property type="entry name" value="Transferase(Phosphotransferase) domain 1"/>
    <property type="match status" value="1"/>
</dbReference>
<accession>A0ABQ5SEL9</accession>
<reference evidence="8 9" key="1">
    <citation type="journal article" date="2023" name="IScience">
        <title>Expanded male sex-determining region conserved during the evolution of homothallism in the green alga Volvox.</title>
        <authorList>
            <person name="Yamamoto K."/>
            <person name="Matsuzaki R."/>
            <person name="Mahakham W."/>
            <person name="Heman W."/>
            <person name="Sekimoto H."/>
            <person name="Kawachi M."/>
            <person name="Minakuchi Y."/>
            <person name="Toyoda A."/>
            <person name="Nozaki H."/>
        </authorList>
    </citation>
    <scope>NUCLEOTIDE SEQUENCE [LARGE SCALE GENOMIC DNA]</scope>
    <source>
        <strain evidence="8 9">NIES-4468</strain>
    </source>
</reference>
<comment type="caution">
    <text evidence="8">The sequence shown here is derived from an EMBL/GenBank/DDBJ whole genome shotgun (WGS) entry which is preliminary data.</text>
</comment>
<gene>
    <name evidence="8" type="ORF">VaNZ11_012436</name>
</gene>
<evidence type="ECO:0000256" key="2">
    <source>
        <dbReference type="ARBA" id="ARBA00022679"/>
    </source>
</evidence>
<dbReference type="PANTHER" id="PTHR24058">
    <property type="entry name" value="DUAL SPECIFICITY PROTEIN KINASE"/>
    <property type="match status" value="1"/>
</dbReference>
<feature type="non-terminal residue" evidence="8">
    <location>
        <position position="801"/>
    </location>
</feature>
<dbReference type="SMART" id="SM00220">
    <property type="entry name" value="S_TKc"/>
    <property type="match status" value="1"/>
</dbReference>
<dbReference type="SUPFAM" id="SSF56112">
    <property type="entry name" value="Protein kinase-like (PK-like)"/>
    <property type="match status" value="1"/>
</dbReference>
<evidence type="ECO:0000313" key="8">
    <source>
        <dbReference type="EMBL" id="GLI68109.1"/>
    </source>
</evidence>
<feature type="domain" description="Protein kinase" evidence="7">
    <location>
        <begin position="25"/>
        <end position="801"/>
    </location>
</feature>
<dbReference type="InterPro" id="IPR000719">
    <property type="entry name" value="Prot_kinase_dom"/>
</dbReference>
<evidence type="ECO:0000256" key="5">
    <source>
        <dbReference type="ARBA" id="ARBA00022840"/>
    </source>
</evidence>
<dbReference type="InterPro" id="IPR050494">
    <property type="entry name" value="Ser_Thr_dual-spec_kinase"/>
</dbReference>